<evidence type="ECO:0000313" key="13">
    <source>
        <dbReference type="EMBL" id="GCE16191.1"/>
    </source>
</evidence>
<feature type="transmembrane region" description="Helical" evidence="12">
    <location>
        <begin position="236"/>
        <end position="257"/>
    </location>
</feature>
<dbReference type="Proteomes" id="UP000287352">
    <property type="component" value="Unassembled WGS sequence"/>
</dbReference>
<keyword evidence="6 12" id="KW-0812">Transmembrane</keyword>
<keyword evidence="4" id="KW-0997">Cell inner membrane</keyword>
<feature type="transmembrane region" description="Helical" evidence="12">
    <location>
        <begin position="47"/>
        <end position="71"/>
    </location>
</feature>
<protein>
    <recommendedName>
        <fullName evidence="10">Xylose transport system permease protein XylH</fullName>
    </recommendedName>
</protein>
<feature type="transmembrane region" description="Helical" evidence="12">
    <location>
        <begin position="78"/>
        <end position="97"/>
    </location>
</feature>
<dbReference type="RefSeq" id="WP_170211160.1">
    <property type="nucleotide sequence ID" value="NZ_BIFR01000002.1"/>
</dbReference>
<comment type="function">
    <text evidence="9">Part of the binding-protein-dependent transport system for D-xylose. Probably responsible for the translocation of the substrate across the membrane.</text>
</comment>
<feature type="transmembrane region" description="Helical" evidence="12">
    <location>
        <begin position="342"/>
        <end position="360"/>
    </location>
</feature>
<evidence type="ECO:0000256" key="10">
    <source>
        <dbReference type="ARBA" id="ARBA00035686"/>
    </source>
</evidence>
<feature type="region of interest" description="Disordered" evidence="11">
    <location>
        <begin position="1"/>
        <end position="25"/>
    </location>
</feature>
<evidence type="ECO:0000313" key="14">
    <source>
        <dbReference type="Proteomes" id="UP000287352"/>
    </source>
</evidence>
<sequence>MSNTIEGKEPNTELAVESHPESSNAVEVSSYRPKQTFGQLLRNDLGFLPVLLTLIAIIIFFTVVSNGVFLHPENFSNLINQIPTIGTLGLGIILVLLLGEVDLSSAAVSVLCAVVMGILSERMGMPGWVAMLAALLTGALVGAINGFFIAVLRIPSFIVTLASSIAYSGLLLKLLNGQSTLIIRDPLIVSLAGTSKSFLPDIYGVGLPTLVVLLYIGSLFLNYTRRKKAGLRTPSIVQLTLISIAVIALVGGAVALFQSYLGVPYSTAILFGLIILVWLMLTKTSFGRHIYATGGNNEAARRAGINVIFIRIAVFTLASTLAAAGGILAASHALSVQSQVDSSLQLDVIAAAVIGGVSLFGGRGSAWAIVLGMMIIGSLENGLSLQSQTADVKQIIEGIVLLLAVTADAVVRRLQARSRSGR</sequence>
<dbReference type="InterPro" id="IPR001851">
    <property type="entry name" value="ABC_transp_permease"/>
</dbReference>
<evidence type="ECO:0000256" key="11">
    <source>
        <dbReference type="SAM" id="MobiDB-lite"/>
    </source>
</evidence>
<feature type="transmembrane region" description="Helical" evidence="12">
    <location>
        <begin position="157"/>
        <end position="175"/>
    </location>
</feature>
<organism evidence="13 14">
    <name type="scientific">Tengunoibacter tsumagoiensis</name>
    <dbReference type="NCBI Taxonomy" id="2014871"/>
    <lineage>
        <taxon>Bacteria</taxon>
        <taxon>Bacillati</taxon>
        <taxon>Chloroflexota</taxon>
        <taxon>Ktedonobacteria</taxon>
        <taxon>Ktedonobacterales</taxon>
        <taxon>Dictyobacteraceae</taxon>
        <taxon>Tengunoibacter</taxon>
    </lineage>
</organism>
<evidence type="ECO:0000256" key="4">
    <source>
        <dbReference type="ARBA" id="ARBA00022519"/>
    </source>
</evidence>
<comment type="caution">
    <text evidence="13">The sequence shown here is derived from an EMBL/GenBank/DDBJ whole genome shotgun (WGS) entry which is preliminary data.</text>
</comment>
<keyword evidence="7 12" id="KW-1133">Transmembrane helix</keyword>
<evidence type="ECO:0000256" key="9">
    <source>
        <dbReference type="ARBA" id="ARBA00035611"/>
    </source>
</evidence>
<keyword evidence="8 12" id="KW-0472">Membrane</keyword>
<dbReference type="EMBL" id="BIFR01000002">
    <property type="protein sequence ID" value="GCE16191.1"/>
    <property type="molecule type" value="Genomic_DNA"/>
</dbReference>
<feature type="transmembrane region" description="Helical" evidence="12">
    <location>
        <begin position="205"/>
        <end position="224"/>
    </location>
</feature>
<evidence type="ECO:0000256" key="7">
    <source>
        <dbReference type="ARBA" id="ARBA00022989"/>
    </source>
</evidence>
<proteinExistence type="predicted"/>
<reference evidence="14" key="1">
    <citation type="submission" date="2018-12" db="EMBL/GenBank/DDBJ databases">
        <title>Tengunoibacter tsumagoiensis gen. nov., sp. nov., Dictyobacter kobayashii sp. nov., D. alpinus sp. nov., and D. joshuensis sp. nov. and description of Dictyobacteraceae fam. nov. within the order Ktedonobacterales isolated from Tengu-no-mugimeshi.</title>
        <authorList>
            <person name="Wang C.M."/>
            <person name="Zheng Y."/>
            <person name="Sakai Y."/>
            <person name="Toyoda A."/>
            <person name="Minakuchi Y."/>
            <person name="Abe K."/>
            <person name="Yokota A."/>
            <person name="Yabe S."/>
        </authorList>
    </citation>
    <scope>NUCLEOTIDE SEQUENCE [LARGE SCALE GENOMIC DNA]</scope>
    <source>
        <strain evidence="14">Uno3</strain>
    </source>
</reference>
<evidence type="ECO:0000256" key="5">
    <source>
        <dbReference type="ARBA" id="ARBA00022597"/>
    </source>
</evidence>
<dbReference type="Pfam" id="PF02653">
    <property type="entry name" value="BPD_transp_2"/>
    <property type="match status" value="1"/>
</dbReference>
<evidence type="ECO:0000256" key="8">
    <source>
        <dbReference type="ARBA" id="ARBA00023136"/>
    </source>
</evidence>
<keyword evidence="5" id="KW-0762">Sugar transport</keyword>
<dbReference type="GO" id="GO:0022857">
    <property type="term" value="F:transmembrane transporter activity"/>
    <property type="evidence" value="ECO:0007669"/>
    <property type="project" value="InterPro"/>
</dbReference>
<accession>A0A402AB56</accession>
<keyword evidence="14" id="KW-1185">Reference proteome</keyword>
<dbReference type="AlphaFoldDB" id="A0A402AB56"/>
<evidence type="ECO:0000256" key="1">
    <source>
        <dbReference type="ARBA" id="ARBA00004651"/>
    </source>
</evidence>
<keyword evidence="3" id="KW-1003">Cell membrane</keyword>
<evidence type="ECO:0000256" key="2">
    <source>
        <dbReference type="ARBA" id="ARBA00022448"/>
    </source>
</evidence>
<dbReference type="PANTHER" id="PTHR32196">
    <property type="entry name" value="ABC TRANSPORTER PERMEASE PROTEIN YPHD-RELATED-RELATED"/>
    <property type="match status" value="1"/>
</dbReference>
<feature type="transmembrane region" description="Helical" evidence="12">
    <location>
        <begin position="308"/>
        <end position="330"/>
    </location>
</feature>
<gene>
    <name evidence="13" type="ORF">KTT_60500</name>
</gene>
<name>A0A402AB56_9CHLR</name>
<comment type="subcellular location">
    <subcellularLocation>
        <location evidence="1">Cell membrane</location>
        <topology evidence="1">Multi-pass membrane protein</topology>
    </subcellularLocation>
</comment>
<dbReference type="GO" id="GO:0005886">
    <property type="term" value="C:plasma membrane"/>
    <property type="evidence" value="ECO:0007669"/>
    <property type="project" value="UniProtKB-SubCell"/>
</dbReference>
<feature type="transmembrane region" description="Helical" evidence="12">
    <location>
        <begin position="103"/>
        <end position="120"/>
    </location>
</feature>
<evidence type="ECO:0000256" key="3">
    <source>
        <dbReference type="ARBA" id="ARBA00022475"/>
    </source>
</evidence>
<dbReference type="PANTHER" id="PTHR32196:SF32">
    <property type="entry name" value="XYLOSE TRANSPORT SYSTEM PERMEASE PROTEIN XYLH"/>
    <property type="match status" value="1"/>
</dbReference>
<dbReference type="CDD" id="cd06579">
    <property type="entry name" value="TM_PBP1_transp_AraH_like"/>
    <property type="match status" value="1"/>
</dbReference>
<feature type="compositionally biased region" description="Basic and acidic residues" evidence="11">
    <location>
        <begin position="1"/>
        <end position="20"/>
    </location>
</feature>
<keyword evidence="2" id="KW-0813">Transport</keyword>
<evidence type="ECO:0000256" key="12">
    <source>
        <dbReference type="SAM" id="Phobius"/>
    </source>
</evidence>
<evidence type="ECO:0000256" key="6">
    <source>
        <dbReference type="ARBA" id="ARBA00022692"/>
    </source>
</evidence>
<feature type="transmembrane region" description="Helical" evidence="12">
    <location>
        <begin position="127"/>
        <end position="151"/>
    </location>
</feature>
<feature type="transmembrane region" description="Helical" evidence="12">
    <location>
        <begin position="263"/>
        <end position="281"/>
    </location>
</feature>